<dbReference type="PIRSF" id="PIRSF039026">
    <property type="entry name" value="SiaP"/>
    <property type="match status" value="1"/>
</dbReference>
<feature type="binding site" evidence="3">
    <location>
        <position position="220"/>
    </location>
    <ligand>
        <name>Na(+)</name>
        <dbReference type="ChEBI" id="CHEBI:29101"/>
    </ligand>
</feature>
<evidence type="ECO:0000313" key="5">
    <source>
        <dbReference type="EMBL" id="PTU74487.1"/>
    </source>
</evidence>
<feature type="binding site" evidence="2">
    <location>
        <position position="161"/>
    </location>
    <ligand>
        <name>substrate</name>
    </ligand>
</feature>
<reference evidence="5 6" key="1">
    <citation type="submission" date="2018-04" db="EMBL/GenBank/DDBJ databases">
        <title>Pseudomonas sp. nov., isolated from mangrove soil.</title>
        <authorList>
            <person name="Chen C."/>
        </authorList>
    </citation>
    <scope>NUCLEOTIDE SEQUENCE [LARGE SCALE GENOMIC DNA]</scope>
    <source>
        <strain evidence="5 6">TC-11</strain>
    </source>
</reference>
<dbReference type="RefSeq" id="WP_108107183.1">
    <property type="nucleotide sequence ID" value="NZ_QASN01000017.1"/>
</dbReference>
<feature type="chain" id="PRO_5015678714" evidence="4">
    <location>
        <begin position="21"/>
        <end position="361"/>
    </location>
</feature>
<dbReference type="PANTHER" id="PTHR33376:SF5">
    <property type="entry name" value="EXTRACYTOPLASMIC SOLUTE RECEPTOR PROTEIN"/>
    <property type="match status" value="1"/>
</dbReference>
<comment type="caution">
    <text evidence="5">The sequence shown here is derived from an EMBL/GenBank/DDBJ whole genome shotgun (WGS) entry which is preliminary data.</text>
</comment>
<evidence type="ECO:0000256" key="4">
    <source>
        <dbReference type="SAM" id="SignalP"/>
    </source>
</evidence>
<dbReference type="SUPFAM" id="SSF53850">
    <property type="entry name" value="Periplasmic binding protein-like II"/>
    <property type="match status" value="1"/>
</dbReference>
<accession>A0A2T5P9S0</accession>
<evidence type="ECO:0000313" key="6">
    <source>
        <dbReference type="Proteomes" id="UP000244064"/>
    </source>
</evidence>
<dbReference type="Proteomes" id="UP000244064">
    <property type="component" value="Unassembled WGS sequence"/>
</dbReference>
<dbReference type="NCBIfam" id="NF037995">
    <property type="entry name" value="TRAP_S1"/>
    <property type="match status" value="1"/>
</dbReference>
<feature type="binding site" evidence="2">
    <location>
        <position position="182"/>
    </location>
    <ligand>
        <name>substrate</name>
    </ligand>
</feature>
<dbReference type="PROSITE" id="PS51257">
    <property type="entry name" value="PROKAR_LIPOPROTEIN"/>
    <property type="match status" value="1"/>
</dbReference>
<keyword evidence="6" id="KW-1185">Reference proteome</keyword>
<dbReference type="OrthoDB" id="9769667at2"/>
<sequence>MTRRYLLLAAGLLAALGLTGCDKDKPAAAAAAPAQTYHWKMVTAWPKNYPGLGTGAERLAERVKVMSGGRLTIKVYAAGELVPAMEVFDSVSRGTTELGHGAAYYWKGKVPTAQFFTSVPFGLSTSEMNAWLSRGGGQALWDEAYAPYGVKPLPAGNSGMQMGGWFNREIESLDDLKGLKIRMPGLGGEVLSRLGATPVNLPGSEVFTSLQTGAIDASDWVSPYNDLAFGLHKSARYYYAPGWQEPQAVIELLINQKAYDSLPPDLQAILGEAARAANQDMLDDYVYNNALALEELKRQGVQLRRFPDEVLDALRRESEFVLGELAAQSELNGRIWASMTAFQAQVTPMHQLTEKELHDWR</sequence>
<organism evidence="5 6">
    <name type="scientific">Pseudomonas mangrovi</name>
    <dbReference type="NCBI Taxonomy" id="2161748"/>
    <lineage>
        <taxon>Bacteria</taxon>
        <taxon>Pseudomonadati</taxon>
        <taxon>Pseudomonadota</taxon>
        <taxon>Gammaproteobacteria</taxon>
        <taxon>Pseudomonadales</taxon>
        <taxon>Pseudomonadaceae</taxon>
        <taxon>Pseudomonas</taxon>
    </lineage>
</organism>
<dbReference type="GO" id="GO:0055085">
    <property type="term" value="P:transmembrane transport"/>
    <property type="evidence" value="ECO:0007669"/>
    <property type="project" value="InterPro"/>
</dbReference>
<dbReference type="Gene3D" id="3.40.190.170">
    <property type="entry name" value="Bacterial extracellular solute-binding protein, family 7"/>
    <property type="match status" value="1"/>
</dbReference>
<dbReference type="InterPro" id="IPR026289">
    <property type="entry name" value="SBP_TakP-like"/>
</dbReference>
<dbReference type="GO" id="GO:0046872">
    <property type="term" value="F:metal ion binding"/>
    <property type="evidence" value="ECO:0007669"/>
    <property type="project" value="UniProtKB-KW"/>
</dbReference>
<dbReference type="PANTHER" id="PTHR33376">
    <property type="match status" value="1"/>
</dbReference>
<dbReference type="Gene3D" id="3.40.190.10">
    <property type="entry name" value="Periplasmic binding protein-like II"/>
    <property type="match status" value="1"/>
</dbReference>
<dbReference type="InterPro" id="IPR018389">
    <property type="entry name" value="DctP_fam"/>
</dbReference>
<keyword evidence="1 4" id="KW-0732">Signal</keyword>
<dbReference type="InterPro" id="IPR038404">
    <property type="entry name" value="TRAP_DctP_sf"/>
</dbReference>
<gene>
    <name evidence="5" type="ORF">DBO85_10390</name>
</gene>
<feature type="binding site" evidence="3">
    <location>
        <position position="245"/>
    </location>
    <ligand>
        <name>substrate</name>
    </ligand>
</feature>
<evidence type="ECO:0000256" key="2">
    <source>
        <dbReference type="PIRSR" id="PIRSR039026-1"/>
    </source>
</evidence>
<keyword evidence="3" id="KW-0479">Metal-binding</keyword>
<name>A0A2T5P9S0_9PSED</name>
<feature type="signal peptide" evidence="4">
    <location>
        <begin position="1"/>
        <end position="20"/>
    </location>
</feature>
<dbReference type="EMBL" id="QASN01000017">
    <property type="protein sequence ID" value="PTU74487.1"/>
    <property type="molecule type" value="Genomic_DNA"/>
</dbReference>
<feature type="binding site" evidence="3">
    <location>
        <position position="219"/>
    </location>
    <ligand>
        <name>substrate</name>
    </ligand>
</feature>
<protein>
    <submittedName>
        <fullName evidence="5">ABC transporter substrate-binding protein</fullName>
    </submittedName>
</protein>
<proteinExistence type="predicted"/>
<dbReference type="GO" id="GO:0031317">
    <property type="term" value="C:tripartite ATP-independent periplasmic transporter complex"/>
    <property type="evidence" value="ECO:0007669"/>
    <property type="project" value="InterPro"/>
</dbReference>
<evidence type="ECO:0000256" key="1">
    <source>
        <dbReference type="ARBA" id="ARBA00022729"/>
    </source>
</evidence>
<dbReference type="CDD" id="cd13604">
    <property type="entry name" value="PBP2_TRAP_ketoacid_lactate_like"/>
    <property type="match status" value="1"/>
</dbReference>
<dbReference type="Pfam" id="PF03480">
    <property type="entry name" value="DctP"/>
    <property type="match status" value="1"/>
</dbReference>
<dbReference type="AlphaFoldDB" id="A0A2T5P9S0"/>
<evidence type="ECO:0000256" key="3">
    <source>
        <dbReference type="PIRSR" id="PIRSR039026-2"/>
    </source>
</evidence>